<dbReference type="EMBL" id="LBPP01000015">
    <property type="protein sequence ID" value="KKP60283.1"/>
    <property type="molecule type" value="Genomic_DNA"/>
</dbReference>
<dbReference type="STRING" id="1618477.UR54_C0015G0004"/>
<proteinExistence type="predicted"/>
<evidence type="ECO:0000313" key="2">
    <source>
        <dbReference type="Proteomes" id="UP000034688"/>
    </source>
</evidence>
<protein>
    <recommendedName>
        <fullName evidence="3">Gamma-glutamylcyclotransferase AIG2-like domain-containing protein</fullName>
    </recommendedName>
</protein>
<evidence type="ECO:0000313" key="1">
    <source>
        <dbReference type="EMBL" id="KKP60283.1"/>
    </source>
</evidence>
<accession>A0A0G0AT31</accession>
<dbReference type="AlphaFoldDB" id="A0A0G0AT31"/>
<organism evidence="1 2">
    <name type="scientific">Candidatus Roizmanbacteria bacterium GW2011_GWA2_34_18</name>
    <dbReference type="NCBI Taxonomy" id="1618477"/>
    <lineage>
        <taxon>Bacteria</taxon>
        <taxon>Candidatus Roizmaniibacteriota</taxon>
    </lineage>
</organism>
<gene>
    <name evidence="1" type="ORF">UR54_C0015G0004</name>
</gene>
<dbReference type="Gene3D" id="3.10.490.10">
    <property type="entry name" value="Gamma-glutamyl cyclotransferase-like"/>
    <property type="match status" value="1"/>
</dbReference>
<comment type="caution">
    <text evidence="1">The sequence shown here is derived from an EMBL/GenBank/DDBJ whole genome shotgun (WGS) entry which is preliminary data.</text>
</comment>
<evidence type="ECO:0008006" key="3">
    <source>
        <dbReference type="Google" id="ProtNLM"/>
    </source>
</evidence>
<name>A0A0G0AT31_9BACT</name>
<dbReference type="Proteomes" id="UP000034688">
    <property type="component" value="Unassembled WGS sequence"/>
</dbReference>
<sequence length="172" mass="20393">MRCFYLFGYGANRNRERMEEILHKKLKGGYGAILKNNILCIQTLKQIPKEPQKILKEVWGDDFKSYTIRKGTGIVAGVVWELEKEDVELLKKWEYVGIWRELIPVTITLYDQVIIEAFTEKAYDNQEIDEITDGLTYLDNLNTKERLLRNAEEFKIREIMFIRKKLKDITLK</sequence>
<reference evidence="1 2" key="1">
    <citation type="journal article" date="2015" name="Nature">
        <title>rRNA introns, odd ribosomes, and small enigmatic genomes across a large radiation of phyla.</title>
        <authorList>
            <person name="Brown C.T."/>
            <person name="Hug L.A."/>
            <person name="Thomas B.C."/>
            <person name="Sharon I."/>
            <person name="Castelle C.J."/>
            <person name="Singh A."/>
            <person name="Wilkins M.J."/>
            <person name="Williams K.H."/>
            <person name="Banfield J.F."/>
        </authorList>
    </citation>
    <scope>NUCLEOTIDE SEQUENCE [LARGE SCALE GENOMIC DNA]</scope>
</reference>